<dbReference type="AlphaFoldDB" id="W4Q5V6"/>
<dbReference type="PANTHER" id="PTHR21180">
    <property type="entry name" value="ENDONUCLEASE/EXONUCLEASE/PHOSPHATASE FAMILY DOMAIN-CONTAINING PROTEIN 1"/>
    <property type="match status" value="1"/>
</dbReference>
<dbReference type="InterPro" id="IPR051675">
    <property type="entry name" value="Endo/Exo/Phosphatase_dom_1"/>
</dbReference>
<dbReference type="InterPro" id="IPR019554">
    <property type="entry name" value="Soluble_ligand-bd"/>
</dbReference>
<dbReference type="SMART" id="SM00278">
    <property type="entry name" value="HhH1"/>
    <property type="match status" value="2"/>
</dbReference>
<dbReference type="NCBIfam" id="TIGR00426">
    <property type="entry name" value="competence protein ComEA helix-hairpin-helix repeat region"/>
    <property type="match status" value="1"/>
</dbReference>
<dbReference type="PANTHER" id="PTHR21180:SF32">
    <property type="entry name" value="ENDONUCLEASE_EXONUCLEASE_PHOSPHATASE FAMILY DOMAIN-CONTAINING PROTEIN 1"/>
    <property type="match status" value="1"/>
</dbReference>
<accession>W4Q5V6</accession>
<dbReference type="InterPro" id="IPR004509">
    <property type="entry name" value="Competence_ComEA_HhH"/>
</dbReference>
<dbReference type="GO" id="GO:0003677">
    <property type="term" value="F:DNA binding"/>
    <property type="evidence" value="ECO:0007669"/>
    <property type="project" value="InterPro"/>
</dbReference>
<dbReference type="Pfam" id="PF12836">
    <property type="entry name" value="HHH_3"/>
    <property type="match status" value="1"/>
</dbReference>
<dbReference type="SUPFAM" id="SSF142984">
    <property type="entry name" value="Nqo1 middle domain-like"/>
    <property type="match status" value="1"/>
</dbReference>
<dbReference type="RefSeq" id="WP_052002279.1">
    <property type="nucleotide sequence ID" value="NZ_BAUT01000039.1"/>
</dbReference>
<dbReference type="SUPFAM" id="SSF47781">
    <property type="entry name" value="RuvA domain 2-like"/>
    <property type="match status" value="1"/>
</dbReference>
<dbReference type="InterPro" id="IPR010994">
    <property type="entry name" value="RuvA_2-like"/>
</dbReference>
<dbReference type="GO" id="GO:0006281">
    <property type="term" value="P:DNA repair"/>
    <property type="evidence" value="ECO:0007669"/>
    <property type="project" value="InterPro"/>
</dbReference>
<dbReference type="GO" id="GO:0015628">
    <property type="term" value="P:protein secretion by the type II secretion system"/>
    <property type="evidence" value="ECO:0007669"/>
    <property type="project" value="TreeGrafter"/>
</dbReference>
<evidence type="ECO:0000259" key="1">
    <source>
        <dbReference type="SMART" id="SM00278"/>
    </source>
</evidence>
<protein>
    <submittedName>
        <fullName evidence="2">Late competence protein ComEA</fullName>
    </submittedName>
</protein>
<dbReference type="Pfam" id="PF10531">
    <property type="entry name" value="SLBB"/>
    <property type="match status" value="1"/>
</dbReference>
<feature type="domain" description="Helix-hairpin-helix DNA-binding motif class 1" evidence="1">
    <location>
        <begin position="177"/>
        <end position="196"/>
    </location>
</feature>
<dbReference type="Proteomes" id="UP000018890">
    <property type="component" value="Unassembled WGS sequence"/>
</dbReference>
<feature type="domain" description="Helix-hairpin-helix DNA-binding motif class 1" evidence="1">
    <location>
        <begin position="147"/>
        <end position="166"/>
    </location>
</feature>
<comment type="caution">
    <text evidence="2">The sequence shown here is derived from an EMBL/GenBank/DDBJ whole genome shotgun (WGS) entry which is preliminary data.</text>
</comment>
<sequence length="200" mass="22326">MKKIAEMKQIIFLITIVLLVSLVLFLHFRNDKNDVALNLSSYEGNFETMDLTEDSVVSDKLVVDVKGAVKRPGVYELEQGKRMHDLITMAGGYLDEAEELKLNLAQLLHDEMMIYVPFKGEEPLEHMPIEGSESTNGTININRAEATTLEQLPGIGPAKAQAIVAYREENGPFKTVEDLLQVSGIGPKSIEKLREQVAFH</sequence>
<proteinExistence type="predicted"/>
<evidence type="ECO:0000313" key="3">
    <source>
        <dbReference type="Proteomes" id="UP000018890"/>
    </source>
</evidence>
<evidence type="ECO:0000313" key="2">
    <source>
        <dbReference type="EMBL" id="GAE27083.1"/>
    </source>
</evidence>
<organism evidence="2 3">
    <name type="scientific">Halalkalibacter wakoensis JCM 9140</name>
    <dbReference type="NCBI Taxonomy" id="1236970"/>
    <lineage>
        <taxon>Bacteria</taxon>
        <taxon>Bacillati</taxon>
        <taxon>Bacillota</taxon>
        <taxon>Bacilli</taxon>
        <taxon>Bacillales</taxon>
        <taxon>Bacillaceae</taxon>
        <taxon>Halalkalibacter</taxon>
    </lineage>
</organism>
<dbReference type="Gene3D" id="1.10.150.280">
    <property type="entry name" value="AF1531-like domain"/>
    <property type="match status" value="1"/>
</dbReference>
<dbReference type="EMBL" id="BAUT01000039">
    <property type="protein sequence ID" value="GAE27083.1"/>
    <property type="molecule type" value="Genomic_DNA"/>
</dbReference>
<reference evidence="2" key="1">
    <citation type="journal article" date="2014" name="Genome Announc.">
        <title>Draft Genome Sequences of Three Alkaliphilic Bacillus Strains, Bacillus wakoensis JCM 9140T, Bacillus akibai JCM 9157T, and Bacillus hemicellulosilyticus JCM 9152T.</title>
        <authorList>
            <person name="Yuki M."/>
            <person name="Oshima K."/>
            <person name="Suda W."/>
            <person name="Oshida Y."/>
            <person name="Kitamura K."/>
            <person name="Iida T."/>
            <person name="Hattori M."/>
            <person name="Ohkuma M."/>
        </authorList>
    </citation>
    <scope>NUCLEOTIDE SEQUENCE [LARGE SCALE GENOMIC DNA]</scope>
    <source>
        <strain evidence="2">JCM 9140</strain>
    </source>
</reference>
<dbReference type="GO" id="GO:0015627">
    <property type="term" value="C:type II protein secretion system complex"/>
    <property type="evidence" value="ECO:0007669"/>
    <property type="project" value="TreeGrafter"/>
</dbReference>
<gene>
    <name evidence="2" type="ORF">JCM9140_3196</name>
</gene>
<dbReference type="STRING" id="1236970.JCM9140_3196"/>
<dbReference type="InterPro" id="IPR003583">
    <property type="entry name" value="Hlx-hairpin-Hlx_DNA-bd_motif"/>
</dbReference>
<name>W4Q5V6_9BACI</name>
<dbReference type="Gene3D" id="3.10.20.600">
    <property type="match status" value="1"/>
</dbReference>
<keyword evidence="3" id="KW-1185">Reference proteome</keyword>